<protein>
    <submittedName>
        <fullName evidence="1">HopJ type III effector protein</fullName>
    </submittedName>
</protein>
<name>A0A6G9QLH4_9GAMM</name>
<dbReference type="InterPro" id="IPR038604">
    <property type="entry name" value="HopJ_sf"/>
</dbReference>
<dbReference type="Pfam" id="PF08888">
    <property type="entry name" value="HopJ"/>
    <property type="match status" value="1"/>
</dbReference>
<gene>
    <name evidence="1" type="ORF">HBH39_13745</name>
</gene>
<evidence type="ECO:0000313" key="2">
    <source>
        <dbReference type="Proteomes" id="UP000502608"/>
    </source>
</evidence>
<dbReference type="KEGG" id="saes:HBH39_13745"/>
<accession>A0A6G9QLH4</accession>
<evidence type="ECO:0000313" key="1">
    <source>
        <dbReference type="EMBL" id="QIR15430.1"/>
    </source>
</evidence>
<keyword evidence="2" id="KW-1185">Reference proteome</keyword>
<reference evidence="1 2" key="1">
    <citation type="submission" date="2020-03" db="EMBL/GenBank/DDBJ databases">
        <title>Complete genome sequence of Shewanella sp.</title>
        <authorList>
            <person name="Kim Y.-S."/>
            <person name="Kim S.-J."/>
            <person name="Jung H.-K."/>
            <person name="Kim K.-H."/>
        </authorList>
    </citation>
    <scope>NUCLEOTIDE SEQUENCE [LARGE SCALE GENOMIC DNA]</scope>
    <source>
        <strain evidence="1 2">PN3F2</strain>
    </source>
</reference>
<sequence length="120" mass="13468">MSNIADFIDKLEHQADSLMFEDFLALIDSHYDFSVTGFTNGSQRNSAGENSGSCKVFAFGLLQQLTQQQTLALFGQHYRDVLANPQANDHQNIRQFVQHGWDGIQFEQEPAKVLASKAEC</sequence>
<proteinExistence type="predicted"/>
<dbReference type="RefSeq" id="WP_167679192.1">
    <property type="nucleotide sequence ID" value="NZ_CP050313.1"/>
</dbReference>
<dbReference type="AlphaFoldDB" id="A0A6G9QLH4"/>
<dbReference type="EMBL" id="CP050313">
    <property type="protein sequence ID" value="QIR15430.1"/>
    <property type="molecule type" value="Genomic_DNA"/>
</dbReference>
<dbReference type="Proteomes" id="UP000502608">
    <property type="component" value="Chromosome"/>
</dbReference>
<dbReference type="Gene3D" id="3.20.160.10">
    <property type="entry name" value="vpa0580 domain like"/>
    <property type="match status" value="1"/>
</dbReference>
<organism evidence="1 2">
    <name type="scientific">Shewanella aestuarii</name>
    <dbReference type="NCBI Taxonomy" id="1028752"/>
    <lineage>
        <taxon>Bacteria</taxon>
        <taxon>Pseudomonadati</taxon>
        <taxon>Pseudomonadota</taxon>
        <taxon>Gammaproteobacteria</taxon>
        <taxon>Alteromonadales</taxon>
        <taxon>Shewanellaceae</taxon>
        <taxon>Shewanella</taxon>
    </lineage>
</organism>
<dbReference type="InterPro" id="IPR014984">
    <property type="entry name" value="HopJ"/>
</dbReference>